<keyword evidence="10" id="KW-0482">Metalloprotease</keyword>
<dbReference type="GO" id="GO:0006508">
    <property type="term" value="P:proteolysis"/>
    <property type="evidence" value="ECO:0007669"/>
    <property type="project" value="UniProtKB-KW"/>
</dbReference>
<evidence type="ECO:0000256" key="8">
    <source>
        <dbReference type="ARBA" id="ARBA00022833"/>
    </source>
</evidence>
<evidence type="ECO:0000313" key="15">
    <source>
        <dbReference type="Proteomes" id="UP000316770"/>
    </source>
</evidence>
<keyword evidence="5 12" id="KW-0812">Transmembrane</keyword>
<dbReference type="Pfam" id="PF02163">
    <property type="entry name" value="Peptidase_M50"/>
    <property type="match status" value="1"/>
</dbReference>
<dbReference type="RefSeq" id="WP_197451499.1">
    <property type="nucleotide sequence ID" value="NZ_CP036292.1"/>
</dbReference>
<protein>
    <submittedName>
        <fullName evidence="14">Peptidase family M50</fullName>
    </submittedName>
</protein>
<evidence type="ECO:0000256" key="9">
    <source>
        <dbReference type="ARBA" id="ARBA00022989"/>
    </source>
</evidence>
<dbReference type="GO" id="GO:0016020">
    <property type="term" value="C:membrane"/>
    <property type="evidence" value="ECO:0007669"/>
    <property type="project" value="UniProtKB-SubCell"/>
</dbReference>
<dbReference type="PANTHER" id="PTHR39188">
    <property type="entry name" value="MEMBRANE-ASSOCIATED ZINC METALLOPROTEASE M50B"/>
    <property type="match status" value="1"/>
</dbReference>
<feature type="transmembrane region" description="Helical" evidence="12">
    <location>
        <begin position="12"/>
        <end position="34"/>
    </location>
</feature>
<evidence type="ECO:0000256" key="12">
    <source>
        <dbReference type="SAM" id="Phobius"/>
    </source>
</evidence>
<evidence type="ECO:0000256" key="11">
    <source>
        <dbReference type="ARBA" id="ARBA00023136"/>
    </source>
</evidence>
<dbReference type="Proteomes" id="UP000316770">
    <property type="component" value="Chromosome"/>
</dbReference>
<proteinExistence type="inferred from homology"/>
<dbReference type="EMBL" id="CP036318">
    <property type="protein sequence ID" value="QDV54228.1"/>
    <property type="molecule type" value="Genomic_DNA"/>
</dbReference>
<evidence type="ECO:0000256" key="7">
    <source>
        <dbReference type="ARBA" id="ARBA00022801"/>
    </source>
</evidence>
<dbReference type="GO" id="GO:0008237">
    <property type="term" value="F:metallopeptidase activity"/>
    <property type="evidence" value="ECO:0007669"/>
    <property type="project" value="UniProtKB-KW"/>
</dbReference>
<feature type="transmembrane region" description="Helical" evidence="12">
    <location>
        <begin position="54"/>
        <end position="75"/>
    </location>
</feature>
<reference evidence="14 15" key="1">
    <citation type="submission" date="2019-02" db="EMBL/GenBank/DDBJ databases">
        <title>Deep-cultivation of Planctomycetes and their phenomic and genomic characterization uncovers novel biology.</title>
        <authorList>
            <person name="Wiegand S."/>
            <person name="Jogler M."/>
            <person name="Boedeker C."/>
            <person name="Pinto D."/>
            <person name="Vollmers J."/>
            <person name="Rivas-Marin E."/>
            <person name="Kohn T."/>
            <person name="Peeters S.H."/>
            <person name="Heuer A."/>
            <person name="Rast P."/>
            <person name="Oberbeckmann S."/>
            <person name="Bunk B."/>
            <person name="Jeske O."/>
            <person name="Meyerdierks A."/>
            <person name="Storesund J.E."/>
            <person name="Kallscheuer N."/>
            <person name="Luecker S."/>
            <person name="Lage O.M."/>
            <person name="Pohl T."/>
            <person name="Merkel B.J."/>
            <person name="Hornburger P."/>
            <person name="Mueller R.-W."/>
            <person name="Bruemmer F."/>
            <person name="Labrenz M."/>
            <person name="Spormann A.M."/>
            <person name="Op den Camp H."/>
            <person name="Overmann J."/>
            <person name="Amann R."/>
            <person name="Jetten M.S.M."/>
            <person name="Mascher T."/>
            <person name="Medema M.H."/>
            <person name="Devos D.P."/>
            <person name="Kaster A.-K."/>
            <person name="Ovreas L."/>
            <person name="Rohde M."/>
            <person name="Galperin M.Y."/>
            <person name="Jogler C."/>
        </authorList>
    </citation>
    <scope>NUCLEOTIDE SEQUENCE [LARGE SCALE GENOMIC DNA]</scope>
    <source>
        <strain evidence="14 15">Mal33</strain>
    </source>
</reference>
<keyword evidence="15" id="KW-1185">Reference proteome</keyword>
<evidence type="ECO:0000256" key="3">
    <source>
        <dbReference type="ARBA" id="ARBA00007931"/>
    </source>
</evidence>
<sequence length="259" mass="27874">MLAEPGRTAYDVNFGLLGFPVRISIGFWIMALVFGYDLVTQLAQLFPGSRGPLLLLWILSVFVSILVHELGHALAMRACGQHASIVLYHFGGLAIPQNTFGAGFSKKNNSKAEKIFITAAGPLAQLMLAGIVIAVAKARGFEILLMPEFLASLPSLAGGQPIDSPGMFGLVNFLVWPSVMWALLNLIPVYPLDGGQIAKEIIELFGGTAYHAIVLSLVCAVLMAAWGVTSGRLFMTLLFVSLAYSNYEMLTGGGPRRRF</sequence>
<evidence type="ECO:0000256" key="10">
    <source>
        <dbReference type="ARBA" id="ARBA00023049"/>
    </source>
</evidence>
<accession>A0A518IMA6</accession>
<feature type="domain" description="Peptidase M50" evidence="13">
    <location>
        <begin position="58"/>
        <end position="223"/>
    </location>
</feature>
<evidence type="ECO:0000259" key="13">
    <source>
        <dbReference type="Pfam" id="PF02163"/>
    </source>
</evidence>
<evidence type="ECO:0000256" key="4">
    <source>
        <dbReference type="ARBA" id="ARBA00022670"/>
    </source>
</evidence>
<keyword evidence="4" id="KW-0645">Protease</keyword>
<dbReference type="AlphaFoldDB" id="A0A518IMA6"/>
<organism evidence="14 15">
    <name type="scientific">Rosistilla oblonga</name>
    <dbReference type="NCBI Taxonomy" id="2527990"/>
    <lineage>
        <taxon>Bacteria</taxon>
        <taxon>Pseudomonadati</taxon>
        <taxon>Planctomycetota</taxon>
        <taxon>Planctomycetia</taxon>
        <taxon>Pirellulales</taxon>
        <taxon>Pirellulaceae</taxon>
        <taxon>Rosistilla</taxon>
    </lineage>
</organism>
<feature type="transmembrane region" description="Helical" evidence="12">
    <location>
        <begin position="204"/>
        <end position="227"/>
    </location>
</feature>
<feature type="transmembrane region" description="Helical" evidence="12">
    <location>
        <begin position="115"/>
        <end position="136"/>
    </location>
</feature>
<gene>
    <name evidence="14" type="ORF">Mal33_01780</name>
</gene>
<keyword evidence="7" id="KW-0378">Hydrolase</keyword>
<evidence type="ECO:0000256" key="1">
    <source>
        <dbReference type="ARBA" id="ARBA00001947"/>
    </source>
</evidence>
<keyword evidence="11 12" id="KW-0472">Membrane</keyword>
<feature type="transmembrane region" description="Helical" evidence="12">
    <location>
        <begin position="173"/>
        <end position="192"/>
    </location>
</feature>
<keyword evidence="8" id="KW-0862">Zinc</keyword>
<comment type="subcellular location">
    <subcellularLocation>
        <location evidence="2">Membrane</location>
        <topology evidence="2">Multi-pass membrane protein</topology>
    </subcellularLocation>
</comment>
<comment type="cofactor">
    <cofactor evidence="1">
        <name>Zn(2+)</name>
        <dbReference type="ChEBI" id="CHEBI:29105"/>
    </cofactor>
</comment>
<keyword evidence="9 12" id="KW-1133">Transmembrane helix</keyword>
<evidence type="ECO:0000313" key="14">
    <source>
        <dbReference type="EMBL" id="QDV54228.1"/>
    </source>
</evidence>
<evidence type="ECO:0000256" key="2">
    <source>
        <dbReference type="ARBA" id="ARBA00004141"/>
    </source>
</evidence>
<dbReference type="PANTHER" id="PTHR39188:SF3">
    <property type="entry name" value="STAGE IV SPORULATION PROTEIN FB"/>
    <property type="match status" value="1"/>
</dbReference>
<keyword evidence="6" id="KW-0479">Metal-binding</keyword>
<evidence type="ECO:0000256" key="5">
    <source>
        <dbReference type="ARBA" id="ARBA00022692"/>
    </source>
</evidence>
<dbReference type="InterPro" id="IPR008915">
    <property type="entry name" value="Peptidase_M50"/>
</dbReference>
<name>A0A518IMA6_9BACT</name>
<evidence type="ECO:0000256" key="6">
    <source>
        <dbReference type="ARBA" id="ARBA00022723"/>
    </source>
</evidence>
<comment type="similarity">
    <text evidence="3">Belongs to the peptidase M50B family.</text>
</comment>
<dbReference type="GO" id="GO:0046872">
    <property type="term" value="F:metal ion binding"/>
    <property type="evidence" value="ECO:0007669"/>
    <property type="project" value="UniProtKB-KW"/>
</dbReference>